<dbReference type="EMBL" id="JAQQKV010000002">
    <property type="protein sequence ID" value="MDC7676441.1"/>
    <property type="molecule type" value="Genomic_DNA"/>
</dbReference>
<dbReference type="Proteomes" id="UP001218579">
    <property type="component" value="Unassembled WGS sequence"/>
</dbReference>
<protein>
    <submittedName>
        <fullName evidence="1">Polysialyltransferase family glycosyltransferase</fullName>
    </submittedName>
</protein>
<organism evidence="1 2">
    <name type="scientific">Asticcacaulis machinosus</name>
    <dbReference type="NCBI Taxonomy" id="2984211"/>
    <lineage>
        <taxon>Bacteria</taxon>
        <taxon>Pseudomonadati</taxon>
        <taxon>Pseudomonadota</taxon>
        <taxon>Alphaproteobacteria</taxon>
        <taxon>Caulobacterales</taxon>
        <taxon>Caulobacteraceae</taxon>
        <taxon>Asticcacaulis</taxon>
    </lineage>
</organism>
<sequence length="338" mass="38759">MAIGTYDNIFLINSPVQYLMARAIVQQYLPGRHLAILYKEGGNYEGIFEQMDALMGPSPFDYMDFEAAMTADFKPAKRLFLSFRFSSFVVRAYYKIKAEAVCVFEDGLALYTDHAFYDKSLNDRNVHYRIRDGLKRLLRHTGIRPNALPHFLRFDVFDEIYSVFPWVPDARRDAKMLPIEGGFREVLKARPSGGAGECLFLSQALVASHMMEKDAYTRLINTIIDALSRKYERIWVKPHPRDEADVRAFFDSHPKCEALPKAYSRVPAEIYISQNPQTEVYGFTTSTQSYVAKLFGTPTFSLAPFAMDWPGSYPTLRDFWEPGLPLMERSGIKLLSDL</sequence>
<comment type="caution">
    <text evidence="1">The sequence shown here is derived from an EMBL/GenBank/DDBJ whole genome shotgun (WGS) entry which is preliminary data.</text>
</comment>
<reference evidence="1 2" key="1">
    <citation type="submission" date="2023-01" db="EMBL/GenBank/DDBJ databases">
        <title>Novel species of the genus Asticcacaulis isolated from rivers.</title>
        <authorList>
            <person name="Lu H."/>
        </authorList>
    </citation>
    <scope>NUCLEOTIDE SEQUENCE [LARGE SCALE GENOMIC DNA]</scope>
    <source>
        <strain evidence="1 2">LKC15W</strain>
    </source>
</reference>
<proteinExistence type="predicted"/>
<keyword evidence="2" id="KW-1185">Reference proteome</keyword>
<name>A0ABT5HJM0_9CAUL</name>
<dbReference type="InterPro" id="IPR010866">
    <property type="entry name" value="A-2_8-polyST"/>
</dbReference>
<gene>
    <name evidence="1" type="ORF">PQU98_09890</name>
</gene>
<dbReference type="Pfam" id="PF07388">
    <property type="entry name" value="A-2_8-polyST"/>
    <property type="match status" value="1"/>
</dbReference>
<dbReference type="RefSeq" id="WP_272744779.1">
    <property type="nucleotide sequence ID" value="NZ_JAQQKV010000002.1"/>
</dbReference>
<evidence type="ECO:0000313" key="2">
    <source>
        <dbReference type="Proteomes" id="UP001218579"/>
    </source>
</evidence>
<evidence type="ECO:0000313" key="1">
    <source>
        <dbReference type="EMBL" id="MDC7676441.1"/>
    </source>
</evidence>
<accession>A0ABT5HJM0</accession>